<keyword evidence="13" id="KW-1185">Reference proteome</keyword>
<evidence type="ECO:0000256" key="2">
    <source>
        <dbReference type="ARBA" id="ARBA00004613"/>
    </source>
</evidence>
<evidence type="ECO:0000259" key="10">
    <source>
        <dbReference type="Pfam" id="PF00962"/>
    </source>
</evidence>
<evidence type="ECO:0000256" key="7">
    <source>
        <dbReference type="ARBA" id="ARBA00022729"/>
    </source>
</evidence>
<dbReference type="PANTHER" id="PTHR11409">
    <property type="entry name" value="ADENOSINE DEAMINASE"/>
    <property type="match status" value="1"/>
</dbReference>
<dbReference type="Pfam" id="PF08451">
    <property type="entry name" value="A_deaminase_N"/>
    <property type="match status" value="1"/>
</dbReference>
<evidence type="ECO:0000259" key="11">
    <source>
        <dbReference type="Pfam" id="PF08451"/>
    </source>
</evidence>
<sequence>MSSATFDSVQAYESARETLIQQDRSLRLDYKRPPLTQDEAAADQYIRQLRAQEAKSVWGASHEDVPHPFPGMEFLTGKAIVEQTELFKLLKKMPKGALLHCHLDATVDAKVLLQLALEHPEIHVRANSPLASDCVRTALPEFKPIFSSDAKTTSSVCASSGYEAGSWVPIVKARESFDEALGGPEGFDKWVLSGLMINASEAYDTHNTIEKIWEKFISTFGVARGIIHYVPIFSKYIKASLLASIEDGISYIEPRIYFQDEFMCGVDGEVNVPHRQWLQMFDTVVQGLHAELANQGRQEEFVGARLIYSVGKTLTPEQLKWYTDDCIQLKQQFPHIMAGFDLVGPENISVPLKTYVPTLLEFNAKVKSLGLELPLILHAGETLGDGDEPDSNLYDAILLGTKRIGHGFSLAKHPELLRLCREGEILIEVCPISNEVLRLTSSMPMHPLPILINHGVHVAICSDDPCQWGSMGLTCDFYQVIASSEVTGLIMLGEMAKDSIVYSRMSDNDKTRAMTTWNRRWAAYVKELASLGRSTESQ</sequence>
<dbReference type="InterPro" id="IPR013659">
    <property type="entry name" value="A_deaminase_N"/>
</dbReference>
<reference evidence="12 13" key="1">
    <citation type="journal article" date="2019" name="Nat. Ecol. Evol.">
        <title>Megaphylogeny resolves global patterns of mushroom evolution.</title>
        <authorList>
            <person name="Varga T."/>
            <person name="Krizsan K."/>
            <person name="Foldi C."/>
            <person name="Dima B."/>
            <person name="Sanchez-Garcia M."/>
            <person name="Sanchez-Ramirez S."/>
            <person name="Szollosi G.J."/>
            <person name="Szarkandi J.G."/>
            <person name="Papp V."/>
            <person name="Albert L."/>
            <person name="Andreopoulos W."/>
            <person name="Angelini C."/>
            <person name="Antonin V."/>
            <person name="Barry K.W."/>
            <person name="Bougher N.L."/>
            <person name="Buchanan P."/>
            <person name="Buyck B."/>
            <person name="Bense V."/>
            <person name="Catcheside P."/>
            <person name="Chovatia M."/>
            <person name="Cooper J."/>
            <person name="Damon W."/>
            <person name="Desjardin D."/>
            <person name="Finy P."/>
            <person name="Geml J."/>
            <person name="Haridas S."/>
            <person name="Hughes K."/>
            <person name="Justo A."/>
            <person name="Karasinski D."/>
            <person name="Kautmanova I."/>
            <person name="Kiss B."/>
            <person name="Kocsube S."/>
            <person name="Kotiranta H."/>
            <person name="LaButti K.M."/>
            <person name="Lechner B.E."/>
            <person name="Liimatainen K."/>
            <person name="Lipzen A."/>
            <person name="Lukacs Z."/>
            <person name="Mihaltcheva S."/>
            <person name="Morgado L.N."/>
            <person name="Niskanen T."/>
            <person name="Noordeloos M.E."/>
            <person name="Ohm R.A."/>
            <person name="Ortiz-Santana B."/>
            <person name="Ovrebo C."/>
            <person name="Racz N."/>
            <person name="Riley R."/>
            <person name="Savchenko A."/>
            <person name="Shiryaev A."/>
            <person name="Soop K."/>
            <person name="Spirin V."/>
            <person name="Szebenyi C."/>
            <person name="Tomsovsky M."/>
            <person name="Tulloss R.E."/>
            <person name="Uehling J."/>
            <person name="Grigoriev I.V."/>
            <person name="Vagvolgyi C."/>
            <person name="Papp T."/>
            <person name="Martin F.M."/>
            <person name="Miettinen O."/>
            <person name="Hibbett D.S."/>
            <person name="Nagy L.G."/>
        </authorList>
    </citation>
    <scope>NUCLEOTIDE SEQUENCE [LARGE SCALE GENOMIC DNA]</scope>
    <source>
        <strain evidence="12 13">CBS 309.79</strain>
    </source>
</reference>
<dbReference type="EC" id="3.5.4.4" evidence="4"/>
<protein>
    <recommendedName>
        <fullName evidence="4">adenosine deaminase</fullName>
        <ecNumber evidence="4">3.5.4.4</ecNumber>
    </recommendedName>
</protein>
<evidence type="ECO:0000313" key="12">
    <source>
        <dbReference type="EMBL" id="TFL07666.1"/>
    </source>
</evidence>
<comment type="catalytic activity">
    <reaction evidence="9">
        <text>adenosine + H2O + H(+) = inosine + NH4(+)</text>
        <dbReference type="Rhea" id="RHEA:24408"/>
        <dbReference type="ChEBI" id="CHEBI:15377"/>
        <dbReference type="ChEBI" id="CHEBI:15378"/>
        <dbReference type="ChEBI" id="CHEBI:16335"/>
        <dbReference type="ChEBI" id="CHEBI:17596"/>
        <dbReference type="ChEBI" id="CHEBI:28938"/>
        <dbReference type="EC" id="3.5.4.4"/>
    </reaction>
</comment>
<dbReference type="Gene3D" id="3.20.20.140">
    <property type="entry name" value="Metal-dependent hydrolases"/>
    <property type="match status" value="1"/>
</dbReference>
<dbReference type="STRING" id="1884261.A0A5C3R052"/>
<evidence type="ECO:0000256" key="4">
    <source>
        <dbReference type="ARBA" id="ARBA00012784"/>
    </source>
</evidence>
<dbReference type="GO" id="GO:0046103">
    <property type="term" value="P:inosine biosynthetic process"/>
    <property type="evidence" value="ECO:0007669"/>
    <property type="project" value="TreeGrafter"/>
</dbReference>
<evidence type="ECO:0000256" key="5">
    <source>
        <dbReference type="ARBA" id="ARBA00022525"/>
    </source>
</evidence>
<comment type="similarity">
    <text evidence="3">Belongs to the metallo-dependent hydrolases superfamily. Adenosine and AMP deaminases family. ADGF subfamily.</text>
</comment>
<comment type="subcellular location">
    <subcellularLocation>
        <location evidence="2">Secreted</location>
    </subcellularLocation>
</comment>
<dbReference type="PANTHER" id="PTHR11409:SF39">
    <property type="entry name" value="ADENOSINE DEAMINASE 2"/>
    <property type="match status" value="1"/>
</dbReference>
<dbReference type="Pfam" id="PF00962">
    <property type="entry name" value="A_deaminase"/>
    <property type="match status" value="1"/>
</dbReference>
<dbReference type="SUPFAM" id="SSF51556">
    <property type="entry name" value="Metallo-dependent hydrolases"/>
    <property type="match status" value="1"/>
</dbReference>
<evidence type="ECO:0000256" key="6">
    <source>
        <dbReference type="ARBA" id="ARBA00022723"/>
    </source>
</evidence>
<dbReference type="InterPro" id="IPR001365">
    <property type="entry name" value="A_deaminase_dom"/>
</dbReference>
<gene>
    <name evidence="12" type="ORF">BDV98DRAFT_599943</name>
</gene>
<feature type="domain" description="Adenosine deaminase" evidence="10">
    <location>
        <begin position="209"/>
        <end position="511"/>
    </location>
</feature>
<evidence type="ECO:0000256" key="1">
    <source>
        <dbReference type="ARBA" id="ARBA00001947"/>
    </source>
</evidence>
<keyword evidence="7" id="KW-0732">Signal</keyword>
<dbReference type="EMBL" id="ML178814">
    <property type="protein sequence ID" value="TFL07666.1"/>
    <property type="molecule type" value="Genomic_DNA"/>
</dbReference>
<dbReference type="OrthoDB" id="7202371at2759"/>
<dbReference type="GO" id="GO:0046872">
    <property type="term" value="F:metal ion binding"/>
    <property type="evidence" value="ECO:0007669"/>
    <property type="project" value="UniProtKB-KW"/>
</dbReference>
<dbReference type="InterPro" id="IPR006330">
    <property type="entry name" value="Ado/ade_deaminase"/>
</dbReference>
<evidence type="ECO:0000256" key="9">
    <source>
        <dbReference type="ARBA" id="ARBA00047764"/>
    </source>
</evidence>
<keyword evidence="8" id="KW-0378">Hydrolase</keyword>
<evidence type="ECO:0000256" key="3">
    <source>
        <dbReference type="ARBA" id="ARBA00006083"/>
    </source>
</evidence>
<dbReference type="AlphaFoldDB" id="A0A5C3R052"/>
<dbReference type="FunFam" id="3.20.20.140:FF:000017">
    <property type="entry name" value="Adenosine deaminase 2"/>
    <property type="match status" value="1"/>
</dbReference>
<dbReference type="Proteomes" id="UP000305067">
    <property type="component" value="Unassembled WGS sequence"/>
</dbReference>
<evidence type="ECO:0000256" key="8">
    <source>
        <dbReference type="ARBA" id="ARBA00022801"/>
    </source>
</evidence>
<comment type="cofactor">
    <cofactor evidence="1">
        <name>Zn(2+)</name>
        <dbReference type="ChEBI" id="CHEBI:29105"/>
    </cofactor>
</comment>
<dbReference type="GO" id="GO:0005615">
    <property type="term" value="C:extracellular space"/>
    <property type="evidence" value="ECO:0007669"/>
    <property type="project" value="InterPro"/>
</dbReference>
<feature type="domain" description="Adenosine/AMP deaminase N-terminal" evidence="11">
    <location>
        <begin position="9"/>
        <end position="90"/>
    </location>
</feature>
<accession>A0A5C3R052</accession>
<dbReference type="GO" id="GO:0006154">
    <property type="term" value="P:adenosine catabolic process"/>
    <property type="evidence" value="ECO:0007669"/>
    <property type="project" value="TreeGrafter"/>
</dbReference>
<keyword evidence="6" id="KW-0479">Metal-binding</keyword>
<proteinExistence type="inferred from homology"/>
<keyword evidence="5" id="KW-0964">Secreted</keyword>
<organism evidence="12 13">
    <name type="scientific">Pterulicium gracile</name>
    <dbReference type="NCBI Taxonomy" id="1884261"/>
    <lineage>
        <taxon>Eukaryota</taxon>
        <taxon>Fungi</taxon>
        <taxon>Dikarya</taxon>
        <taxon>Basidiomycota</taxon>
        <taxon>Agaricomycotina</taxon>
        <taxon>Agaricomycetes</taxon>
        <taxon>Agaricomycetidae</taxon>
        <taxon>Agaricales</taxon>
        <taxon>Pleurotineae</taxon>
        <taxon>Pterulaceae</taxon>
        <taxon>Pterulicium</taxon>
    </lineage>
</organism>
<name>A0A5C3R052_9AGAR</name>
<dbReference type="InterPro" id="IPR032466">
    <property type="entry name" value="Metal_Hydrolase"/>
</dbReference>
<evidence type="ECO:0000313" key="13">
    <source>
        <dbReference type="Proteomes" id="UP000305067"/>
    </source>
</evidence>
<dbReference type="GO" id="GO:0004000">
    <property type="term" value="F:adenosine deaminase activity"/>
    <property type="evidence" value="ECO:0007669"/>
    <property type="project" value="TreeGrafter"/>
</dbReference>